<dbReference type="Gene3D" id="1.10.443.10">
    <property type="entry name" value="Intergrase catalytic core"/>
    <property type="match status" value="1"/>
</dbReference>
<organism evidence="2 3">
    <name type="scientific">Streptomyces lancefieldiae</name>
    <dbReference type="NCBI Taxonomy" id="3075520"/>
    <lineage>
        <taxon>Bacteria</taxon>
        <taxon>Bacillati</taxon>
        <taxon>Actinomycetota</taxon>
        <taxon>Actinomycetes</taxon>
        <taxon>Kitasatosporales</taxon>
        <taxon>Streptomycetaceae</taxon>
        <taxon>Streptomyces</taxon>
    </lineage>
</organism>
<dbReference type="Proteomes" id="UP001180724">
    <property type="component" value="Unassembled WGS sequence"/>
</dbReference>
<evidence type="ECO:0000256" key="1">
    <source>
        <dbReference type="ARBA" id="ARBA00023172"/>
    </source>
</evidence>
<dbReference type="InterPro" id="IPR013762">
    <property type="entry name" value="Integrase-like_cat_sf"/>
</dbReference>
<proteinExistence type="predicted"/>
<evidence type="ECO:0000313" key="3">
    <source>
        <dbReference type="Proteomes" id="UP001180724"/>
    </source>
</evidence>
<feature type="non-terminal residue" evidence="2">
    <location>
        <position position="554"/>
    </location>
</feature>
<keyword evidence="3" id="KW-1185">Reference proteome</keyword>
<keyword evidence="1" id="KW-0233">DNA recombination</keyword>
<name>A0ABU3B2A8_9ACTN</name>
<reference evidence="2" key="1">
    <citation type="submission" date="2024-05" db="EMBL/GenBank/DDBJ databases">
        <title>30 novel species of actinomycetes from the DSMZ collection.</title>
        <authorList>
            <person name="Nouioui I."/>
        </authorList>
    </citation>
    <scope>NUCLEOTIDE SEQUENCE</scope>
    <source>
        <strain evidence="2">DSM 40712</strain>
    </source>
</reference>
<sequence>LRNRPLRAGTDKAALSRFGDMIWHIRPAHPDAHLNITPLIWSRYPPLFHLPFKTFFLAALDHPYPGSPITVQRGGERPGVATFRYWFMDLQVFAEWLVEAGISRLCDVTEQHLDAYRAYVLALQRKPGRKIDMLAAVRTLWLYGPHLPDEGRLATGYPWPRASDEELKSPAGGRDNKTPRIAPVTMTALLAWALHTIEVIGPDVRDAWVEHQQLRAGTHPSQAELDGLPTGERIQRYIARCRREGTPLPGHRMEDGQRAINFSAIQRMIQTTTGISLTPNQKRTLRESGLPIAEDTYIGQISGAIDGRPWRDAPIAVSELRNLIRMVAAAAFVVICYLSGARPGEVLNLRPGCRATDEETGELLIVGRRGKGYDRASLPVAEGEASPEQRPWVVVTPVHDAIALLESFGDYAFLFPASFTNAHTKRPNDFNARQVESVTRDLEDFVAWVNNTFGRPGADVPIPPDPTKHLHASRFRRTLAYFIVRRPRGLVAAALQYAHVHTKVTLSYAGRDDSSWMDDIQLETLEMVLEQNEQDARLLESGEHISGPAADEYR</sequence>
<dbReference type="InterPro" id="IPR011010">
    <property type="entry name" value="DNA_brk_join_enz"/>
</dbReference>
<gene>
    <name evidence="2" type="ORF">RM812_41590</name>
</gene>
<dbReference type="SUPFAM" id="SSF56349">
    <property type="entry name" value="DNA breaking-rejoining enzymes"/>
    <property type="match status" value="1"/>
</dbReference>
<accession>A0ABU3B2A8</accession>
<comment type="caution">
    <text evidence="2">The sequence shown here is derived from an EMBL/GenBank/DDBJ whole genome shotgun (WGS) entry which is preliminary data.</text>
</comment>
<protein>
    <submittedName>
        <fullName evidence="2">Integrase</fullName>
    </submittedName>
</protein>
<dbReference type="RefSeq" id="WP_311586135.1">
    <property type="nucleotide sequence ID" value="NZ_JAVRFH010000200.1"/>
</dbReference>
<dbReference type="EMBL" id="JAVRFH010000200">
    <property type="protein sequence ID" value="MDT0616579.1"/>
    <property type="molecule type" value="Genomic_DNA"/>
</dbReference>
<evidence type="ECO:0000313" key="2">
    <source>
        <dbReference type="EMBL" id="MDT0616579.1"/>
    </source>
</evidence>
<feature type="non-terminal residue" evidence="2">
    <location>
        <position position="1"/>
    </location>
</feature>